<dbReference type="AlphaFoldDB" id="A0A7W8DI68"/>
<proteinExistence type="inferred from homology"/>
<evidence type="ECO:0000256" key="3">
    <source>
        <dbReference type="ARBA" id="ARBA00022723"/>
    </source>
</evidence>
<keyword evidence="4 6" id="KW-0862">Zinc</keyword>
<dbReference type="SMART" id="SM00829">
    <property type="entry name" value="PKS_ER"/>
    <property type="match status" value="1"/>
</dbReference>
<dbReference type="InterPro" id="IPR020843">
    <property type="entry name" value="ER"/>
</dbReference>
<evidence type="ECO:0000256" key="4">
    <source>
        <dbReference type="ARBA" id="ARBA00022833"/>
    </source>
</evidence>
<feature type="domain" description="Enoyl reductase (ER)" evidence="7">
    <location>
        <begin position="10"/>
        <end position="344"/>
    </location>
</feature>
<dbReference type="SUPFAM" id="SSF51735">
    <property type="entry name" value="NAD(P)-binding Rossmann-fold domains"/>
    <property type="match status" value="1"/>
</dbReference>
<evidence type="ECO:0000256" key="6">
    <source>
        <dbReference type="RuleBase" id="RU361277"/>
    </source>
</evidence>
<dbReference type="PROSITE" id="PS00059">
    <property type="entry name" value="ADH_ZINC"/>
    <property type="match status" value="1"/>
</dbReference>
<keyword evidence="9" id="KW-1185">Reference proteome</keyword>
<keyword evidence="3 6" id="KW-0479">Metal-binding</keyword>
<dbReference type="PANTHER" id="PTHR43350:SF19">
    <property type="entry name" value="D-GULOSIDE 3-DEHYDROGENASE"/>
    <property type="match status" value="1"/>
</dbReference>
<protein>
    <submittedName>
        <fullName evidence="8">Threonine dehydrogenase-like Zn-dependent dehydrogenase</fullName>
    </submittedName>
</protein>
<dbReference type="RefSeq" id="WP_184337768.1">
    <property type="nucleotide sequence ID" value="NZ_JACHIG010000001.1"/>
</dbReference>
<evidence type="ECO:0000256" key="5">
    <source>
        <dbReference type="ARBA" id="ARBA00023002"/>
    </source>
</evidence>
<evidence type="ECO:0000259" key="7">
    <source>
        <dbReference type="SMART" id="SM00829"/>
    </source>
</evidence>
<dbReference type="GO" id="GO:0008270">
    <property type="term" value="F:zinc ion binding"/>
    <property type="evidence" value="ECO:0007669"/>
    <property type="project" value="InterPro"/>
</dbReference>
<name>A0A7W8DI68_9BACT</name>
<dbReference type="InterPro" id="IPR036291">
    <property type="entry name" value="NAD(P)-bd_dom_sf"/>
</dbReference>
<dbReference type="Pfam" id="PF08240">
    <property type="entry name" value="ADH_N"/>
    <property type="match status" value="1"/>
</dbReference>
<evidence type="ECO:0000313" key="9">
    <source>
        <dbReference type="Proteomes" id="UP000590740"/>
    </source>
</evidence>
<dbReference type="Gene3D" id="3.90.180.10">
    <property type="entry name" value="Medium-chain alcohol dehydrogenases, catalytic domain"/>
    <property type="match status" value="1"/>
</dbReference>
<dbReference type="InterPro" id="IPR002328">
    <property type="entry name" value="ADH_Zn_CS"/>
</dbReference>
<comment type="cofactor">
    <cofactor evidence="1 6">
        <name>Zn(2+)</name>
        <dbReference type="ChEBI" id="CHEBI:29105"/>
    </cofactor>
</comment>
<dbReference type="Gene3D" id="3.40.50.720">
    <property type="entry name" value="NAD(P)-binding Rossmann-like Domain"/>
    <property type="match status" value="1"/>
</dbReference>
<accession>A0A7W8DI68</accession>
<dbReference type="EMBL" id="JACHIG010000001">
    <property type="protein sequence ID" value="MBB5030814.1"/>
    <property type="molecule type" value="Genomic_DNA"/>
</dbReference>
<comment type="caution">
    <text evidence="8">The sequence shown here is derived from an EMBL/GenBank/DDBJ whole genome shotgun (WGS) entry which is preliminary data.</text>
</comment>
<dbReference type="Pfam" id="PF00107">
    <property type="entry name" value="ADH_zinc_N"/>
    <property type="match status" value="1"/>
</dbReference>
<gene>
    <name evidence="8" type="ORF">HNQ65_000368</name>
</gene>
<evidence type="ECO:0000313" key="8">
    <source>
        <dbReference type="EMBL" id="MBB5030814.1"/>
    </source>
</evidence>
<dbReference type="SUPFAM" id="SSF50129">
    <property type="entry name" value="GroES-like"/>
    <property type="match status" value="1"/>
</dbReference>
<dbReference type="PANTHER" id="PTHR43350">
    <property type="entry name" value="NAD-DEPENDENT ALCOHOL DEHYDROGENASE"/>
    <property type="match status" value="1"/>
</dbReference>
<dbReference type="GO" id="GO:0016616">
    <property type="term" value="F:oxidoreductase activity, acting on the CH-OH group of donors, NAD or NADP as acceptor"/>
    <property type="evidence" value="ECO:0007669"/>
    <property type="project" value="UniProtKB-ARBA"/>
</dbReference>
<keyword evidence="5" id="KW-0560">Oxidoreductase</keyword>
<dbReference type="Proteomes" id="UP000590740">
    <property type="component" value="Unassembled WGS sequence"/>
</dbReference>
<evidence type="ECO:0000256" key="2">
    <source>
        <dbReference type="ARBA" id="ARBA00008072"/>
    </source>
</evidence>
<organism evidence="8 9">
    <name type="scientific">Prosthecobacter vanneervenii</name>
    <dbReference type="NCBI Taxonomy" id="48466"/>
    <lineage>
        <taxon>Bacteria</taxon>
        <taxon>Pseudomonadati</taxon>
        <taxon>Verrucomicrobiota</taxon>
        <taxon>Verrucomicrobiia</taxon>
        <taxon>Verrucomicrobiales</taxon>
        <taxon>Verrucomicrobiaceae</taxon>
        <taxon>Prosthecobacter</taxon>
    </lineage>
</organism>
<dbReference type="InterPro" id="IPR013149">
    <property type="entry name" value="ADH-like_C"/>
</dbReference>
<comment type="similarity">
    <text evidence="2 6">Belongs to the zinc-containing alcohol dehydrogenase family.</text>
</comment>
<dbReference type="InterPro" id="IPR013154">
    <property type="entry name" value="ADH-like_N"/>
</dbReference>
<dbReference type="InterPro" id="IPR011032">
    <property type="entry name" value="GroES-like_sf"/>
</dbReference>
<reference evidence="8 9" key="1">
    <citation type="submission" date="2020-08" db="EMBL/GenBank/DDBJ databases">
        <title>Genomic Encyclopedia of Type Strains, Phase IV (KMG-IV): sequencing the most valuable type-strain genomes for metagenomic binning, comparative biology and taxonomic classification.</title>
        <authorList>
            <person name="Goeker M."/>
        </authorList>
    </citation>
    <scope>NUCLEOTIDE SEQUENCE [LARGE SCALE GENOMIC DNA]</scope>
    <source>
        <strain evidence="8 9">DSM 12252</strain>
    </source>
</reference>
<evidence type="ECO:0000256" key="1">
    <source>
        <dbReference type="ARBA" id="ARBA00001947"/>
    </source>
</evidence>
<sequence length="351" mass="38169">MKSVIAIAPGELAILDTPQPQPGPYQALVRTECACLCNRTDSELLAGKFPGMEDKFPFALGHESVGIVVAVGEKVRNFKVGDRAVGGLVFDLQTEGVDSGWGGFGEYTLANDHDAMVADGVADEAHGWVEVFEIQTRVDADIPPEQAVLLCTWREVLGAFRDFHLQPGDDVLIYGAGPVGLSFVKLGRLFGLGWIGIVDRHADKQAKALAFGADAAFAPGDIAIGELAKIRGKKLDAVIDAVGHPDIVQQGLPLLRRGGSHCIYGVLTHGVLHIDKTKADFNFNLFVHQWPTRRYEKESQAMLCRWIREGRLTSADFITHRFQVGEITSAFKAVANRKVIKALLEYPTAQA</sequence>